<evidence type="ECO:0000313" key="3">
    <source>
        <dbReference type="Proteomes" id="UP000265520"/>
    </source>
</evidence>
<proteinExistence type="predicted"/>
<feature type="region of interest" description="Disordered" evidence="1">
    <location>
        <begin position="43"/>
        <end position="70"/>
    </location>
</feature>
<dbReference type="Proteomes" id="UP000265520">
    <property type="component" value="Unassembled WGS sequence"/>
</dbReference>
<evidence type="ECO:0000313" key="2">
    <source>
        <dbReference type="EMBL" id="MCI50384.1"/>
    </source>
</evidence>
<feature type="non-terminal residue" evidence="2">
    <location>
        <position position="1"/>
    </location>
</feature>
<dbReference type="EMBL" id="LXQA010415721">
    <property type="protein sequence ID" value="MCI50384.1"/>
    <property type="molecule type" value="Genomic_DNA"/>
</dbReference>
<evidence type="ECO:0000256" key="1">
    <source>
        <dbReference type="SAM" id="MobiDB-lite"/>
    </source>
</evidence>
<accession>A0A392SQ95</accession>
<protein>
    <submittedName>
        <fullName evidence="2">Sulfate transporter</fullName>
    </submittedName>
</protein>
<keyword evidence="3" id="KW-1185">Reference proteome</keyword>
<feature type="non-terminal residue" evidence="2">
    <location>
        <position position="101"/>
    </location>
</feature>
<organism evidence="2 3">
    <name type="scientific">Trifolium medium</name>
    <dbReference type="NCBI Taxonomy" id="97028"/>
    <lineage>
        <taxon>Eukaryota</taxon>
        <taxon>Viridiplantae</taxon>
        <taxon>Streptophyta</taxon>
        <taxon>Embryophyta</taxon>
        <taxon>Tracheophyta</taxon>
        <taxon>Spermatophyta</taxon>
        <taxon>Magnoliopsida</taxon>
        <taxon>eudicotyledons</taxon>
        <taxon>Gunneridae</taxon>
        <taxon>Pentapetalae</taxon>
        <taxon>rosids</taxon>
        <taxon>fabids</taxon>
        <taxon>Fabales</taxon>
        <taxon>Fabaceae</taxon>
        <taxon>Papilionoideae</taxon>
        <taxon>50 kb inversion clade</taxon>
        <taxon>NPAAA clade</taxon>
        <taxon>Hologalegina</taxon>
        <taxon>IRL clade</taxon>
        <taxon>Trifolieae</taxon>
        <taxon>Trifolium</taxon>
    </lineage>
</organism>
<comment type="caution">
    <text evidence="2">The sequence shown here is derived from an EMBL/GenBank/DDBJ whole genome shotgun (WGS) entry which is preliminary data.</text>
</comment>
<name>A0A392SQ95_9FABA</name>
<dbReference type="AlphaFoldDB" id="A0A392SQ95"/>
<sequence length="101" mass="11359">VLIATQDREVVRSVEKLLVDGSMVEVQIVEEWGYTLGDDACLFEEESESEASQSDNETRHGDPEASNNVDLLVEKIVDEMEKGESIALQDNLDEQHQQKQP</sequence>
<reference evidence="2 3" key="1">
    <citation type="journal article" date="2018" name="Front. Plant Sci.">
        <title>Red Clover (Trifolium pratense) and Zigzag Clover (T. medium) - A Picture of Genomic Similarities and Differences.</title>
        <authorList>
            <person name="Dluhosova J."/>
            <person name="Istvanek J."/>
            <person name="Nedelnik J."/>
            <person name="Repkova J."/>
        </authorList>
    </citation>
    <scope>NUCLEOTIDE SEQUENCE [LARGE SCALE GENOMIC DNA]</scope>
    <source>
        <strain evidence="3">cv. 10/8</strain>
        <tissue evidence="2">Leaf</tissue>
    </source>
</reference>